<dbReference type="NCBIfam" id="TIGR02188">
    <property type="entry name" value="Ac_CoA_lig_AcsA"/>
    <property type="match status" value="1"/>
</dbReference>
<keyword evidence="11" id="KW-1185">Reference proteome</keyword>
<dbReference type="InterPro" id="IPR011904">
    <property type="entry name" value="Ac_CoA_lig"/>
</dbReference>
<dbReference type="CDD" id="cd05966">
    <property type="entry name" value="ACS"/>
    <property type="match status" value="1"/>
</dbReference>
<keyword evidence="2 6" id="KW-0436">Ligase</keyword>
<feature type="binding site" evidence="6">
    <location>
        <position position="525"/>
    </location>
    <ligand>
        <name>CoA</name>
        <dbReference type="ChEBI" id="CHEBI:57287"/>
    </ligand>
</feature>
<feature type="domain" description="AMP-binding enzyme C-terminal" evidence="8">
    <location>
        <begin position="533"/>
        <end position="614"/>
    </location>
</feature>
<dbReference type="GO" id="GO:0005524">
    <property type="term" value="F:ATP binding"/>
    <property type="evidence" value="ECO:0007669"/>
    <property type="project" value="UniProtKB-KW"/>
</dbReference>
<dbReference type="PATRIC" id="fig|1469144.10.peg.519"/>
<comment type="caution">
    <text evidence="6">Lacks conserved residue(s) required for the propagation of feature annotation.</text>
</comment>
<dbReference type="HAMAP" id="MF_01123">
    <property type="entry name" value="Ac_CoA_synth"/>
    <property type="match status" value="1"/>
</dbReference>
<dbReference type="EMBL" id="LAXD01000001">
    <property type="protein sequence ID" value="KWW98795.1"/>
    <property type="molecule type" value="Genomic_DNA"/>
</dbReference>
<dbReference type="EC" id="6.2.1.1" evidence="6"/>
<dbReference type="Pfam" id="PF13193">
    <property type="entry name" value="AMP-binding_C"/>
    <property type="match status" value="1"/>
</dbReference>
<keyword evidence="5 6" id="KW-0007">Acetylation</keyword>
<sequence length="655" mass="72402">MSNSAETLSNLLRENRRFAPPADLAANANAKADLYQAAKDDRLKFWEAQAKRLAWAEPWNQVLEWNPPFAKWFLGGKLNVAYNCVDRHVEAGHGDQVAIYWEGEPGDTREITYRDLQREVCQAANALASLGVRAGDRVAIYLPMIPEAVISMLACARIGATHSVVFGGFSVDALRNRIQDADAKVVITADGGYRRGAPHALKPIVDDAVKECPSVEKIIVVRRTGQDIGWSEGRDLWWHEVVGSASEEHTPEAFDAEHPLFILYTSGTTAKPKGILHTTGGYLTQVAFTHWAVFDLKPDTDVYWCTADIGWVTGHSYIVYGPLANRATQVMYEGTPDTPHKGRFWEIVQKYKVTILYTAPTAIRTFMKWGDDIPAKFDLSSLRILGSVGEPINPEAWMWYRKHIGGDRCPIVDTWWQTETGAIMISPLPGVTEAKPGSAMTPLPGVEADVVDNHGNPVPSGGGGFLVIREPWPSMLRTIWGDDQRYQDTYWSRFEGMYFPGDGAKRDEDGDIWLLGRVDDVMLVSGHNISTTEVESALVSHPRVAEAAVVGATDPVTTQAIVAFVIPRGDLAADEAGDAFVQELRDHVAKTLGAIAKPRQIHVVPELPKTRSGKIMRRLLRDVAENRRLGDTTTLTDSSVMDTIRGKLEVTPQED</sequence>
<evidence type="ECO:0000259" key="9">
    <source>
        <dbReference type="Pfam" id="PF16177"/>
    </source>
</evidence>
<name>A0A132MM43_9ACTN</name>
<feature type="binding site" evidence="6">
    <location>
        <position position="517"/>
    </location>
    <ligand>
        <name>ATP</name>
        <dbReference type="ChEBI" id="CHEBI:30616"/>
    </ligand>
</feature>
<evidence type="ECO:0000259" key="8">
    <source>
        <dbReference type="Pfam" id="PF13193"/>
    </source>
</evidence>
<comment type="function">
    <text evidence="6">Catalyzes the conversion of acetate into acetyl-CoA (AcCoA), an essential intermediate at the junction of anabolic and catabolic pathways. AcsA undergoes a two-step reaction. In the first half reaction, AcsA combines acetate with ATP to form acetyl-adenylate (AcAMP) intermediate. In the second half reaction, it can then transfer the acetyl group from AcAMP to the sulfhydryl group of CoA, forming the product AcCoA.</text>
</comment>
<feature type="modified residue" description="N6-acetyllysine" evidence="6">
    <location>
        <position position="614"/>
    </location>
</feature>
<evidence type="ECO:0000256" key="5">
    <source>
        <dbReference type="ARBA" id="ARBA00022990"/>
    </source>
</evidence>
<dbReference type="Pfam" id="PF16177">
    <property type="entry name" value="ACAS_N"/>
    <property type="match status" value="1"/>
</dbReference>
<dbReference type="InterPro" id="IPR025110">
    <property type="entry name" value="AMP-bd_C"/>
</dbReference>
<dbReference type="FunFam" id="3.40.50.12780:FF:000001">
    <property type="entry name" value="Acetyl-coenzyme A synthetase"/>
    <property type="match status" value="1"/>
</dbReference>
<dbReference type="GO" id="GO:0046872">
    <property type="term" value="F:metal ion binding"/>
    <property type="evidence" value="ECO:0007669"/>
    <property type="project" value="UniProtKB-KW"/>
</dbReference>
<dbReference type="OrthoDB" id="9803968at2"/>
<feature type="binding site" evidence="6">
    <location>
        <begin position="389"/>
        <end position="391"/>
    </location>
    <ligand>
        <name>ATP</name>
        <dbReference type="ChEBI" id="CHEBI:30616"/>
    </ligand>
</feature>
<keyword evidence="4 6" id="KW-0067">ATP-binding</keyword>
<dbReference type="InterPro" id="IPR000873">
    <property type="entry name" value="AMP-dep_synth/lig_dom"/>
</dbReference>
<feature type="binding site" evidence="6">
    <location>
        <position position="541"/>
    </location>
    <ligand>
        <name>Mg(2+)</name>
        <dbReference type="ChEBI" id="CHEBI:18420"/>
    </ligand>
</feature>
<dbReference type="STRING" id="1469144.LI90_424"/>
<organism evidence="10 11">
    <name type="scientific">Carbonactinospora thermoautotrophica</name>
    <dbReference type="NCBI Taxonomy" id="1469144"/>
    <lineage>
        <taxon>Bacteria</taxon>
        <taxon>Bacillati</taxon>
        <taxon>Actinomycetota</taxon>
        <taxon>Actinomycetes</taxon>
        <taxon>Kitasatosporales</taxon>
        <taxon>Carbonactinosporaceae</taxon>
        <taxon>Carbonactinospora</taxon>
    </lineage>
</organism>
<feature type="binding site" evidence="6">
    <location>
        <position position="544"/>
    </location>
    <ligand>
        <name>Mg(2+)</name>
        <dbReference type="ChEBI" id="CHEBI:18420"/>
    </ligand>
</feature>
<evidence type="ECO:0000256" key="6">
    <source>
        <dbReference type="HAMAP-Rule" id="MF_01123"/>
    </source>
</evidence>
<keyword evidence="6" id="KW-0460">Magnesium</keyword>
<dbReference type="InterPro" id="IPR045851">
    <property type="entry name" value="AMP-bd_C_sf"/>
</dbReference>
<dbReference type="SUPFAM" id="SSF56801">
    <property type="entry name" value="Acetyl-CoA synthetase-like"/>
    <property type="match status" value="1"/>
</dbReference>
<comment type="catalytic activity">
    <reaction evidence="6">
        <text>acetate + ATP + CoA = acetyl-CoA + AMP + diphosphate</text>
        <dbReference type="Rhea" id="RHEA:23176"/>
        <dbReference type="ChEBI" id="CHEBI:30089"/>
        <dbReference type="ChEBI" id="CHEBI:30616"/>
        <dbReference type="ChEBI" id="CHEBI:33019"/>
        <dbReference type="ChEBI" id="CHEBI:57287"/>
        <dbReference type="ChEBI" id="CHEBI:57288"/>
        <dbReference type="ChEBI" id="CHEBI:456215"/>
        <dbReference type="EC" id="6.2.1.1"/>
    </reaction>
</comment>
<dbReference type="RefSeq" id="WP_066883691.1">
    <property type="nucleotide sequence ID" value="NZ_LAXD01000001.1"/>
</dbReference>
<dbReference type="AlphaFoldDB" id="A0A132MM43"/>
<gene>
    <name evidence="6" type="primary">acsA</name>
    <name evidence="10" type="ORF">LI90_424</name>
</gene>
<dbReference type="NCBIfam" id="NF001208">
    <property type="entry name" value="PRK00174.1"/>
    <property type="match status" value="1"/>
</dbReference>
<keyword evidence="6" id="KW-0479">Metal-binding</keyword>
<evidence type="ECO:0000259" key="7">
    <source>
        <dbReference type="Pfam" id="PF00501"/>
    </source>
</evidence>
<feature type="domain" description="Acetyl-coenzyme A synthetase N-terminal" evidence="9">
    <location>
        <begin position="33"/>
        <end position="84"/>
    </location>
</feature>
<dbReference type="Proteomes" id="UP000070188">
    <property type="component" value="Unassembled WGS sequence"/>
</dbReference>
<dbReference type="GO" id="GO:0003987">
    <property type="term" value="F:acetate-CoA ligase activity"/>
    <property type="evidence" value="ECO:0007669"/>
    <property type="project" value="UniProtKB-UniRule"/>
</dbReference>
<feature type="binding site" evidence="6">
    <location>
        <begin position="194"/>
        <end position="197"/>
    </location>
    <ligand>
        <name>CoA</name>
        <dbReference type="ChEBI" id="CHEBI:57287"/>
    </ligand>
</feature>
<evidence type="ECO:0000256" key="4">
    <source>
        <dbReference type="ARBA" id="ARBA00022840"/>
    </source>
</evidence>
<feature type="binding site" evidence="6">
    <location>
        <position position="502"/>
    </location>
    <ligand>
        <name>ATP</name>
        <dbReference type="ChEBI" id="CHEBI:30616"/>
    </ligand>
</feature>
<evidence type="ECO:0000256" key="3">
    <source>
        <dbReference type="ARBA" id="ARBA00022741"/>
    </source>
</evidence>
<comment type="PTM">
    <text evidence="6">Acetylated. Deacetylation by the SIR2-homolog deacetylase activates the enzyme.</text>
</comment>
<dbReference type="PANTHER" id="PTHR24095:SF14">
    <property type="entry name" value="ACETYL-COENZYME A SYNTHETASE 1"/>
    <property type="match status" value="1"/>
</dbReference>
<dbReference type="InterPro" id="IPR032387">
    <property type="entry name" value="ACAS_N"/>
</dbReference>
<feature type="binding site" evidence="6">
    <location>
        <position position="539"/>
    </location>
    <ligand>
        <name>Mg(2+)</name>
        <dbReference type="ChEBI" id="CHEBI:18420"/>
    </ligand>
</feature>
<dbReference type="GO" id="GO:0005829">
    <property type="term" value="C:cytosol"/>
    <property type="evidence" value="ECO:0007669"/>
    <property type="project" value="TreeGrafter"/>
</dbReference>
<comment type="caution">
    <text evidence="10">The sequence shown here is derived from an EMBL/GenBank/DDBJ whole genome shotgun (WGS) entry which is preliminary data.</text>
</comment>
<reference evidence="11" key="1">
    <citation type="submission" date="2015-04" db="EMBL/GenBank/DDBJ databases">
        <title>Physiological reanalysis, assessment of diazotrophy, and genome sequences of multiple isolates of Streptomyces thermoautotrophicus.</title>
        <authorList>
            <person name="MacKellar D.C."/>
            <person name="Lieber L."/>
            <person name="Norman J."/>
            <person name="Bolger A."/>
            <person name="Tobin C."/>
            <person name="Murray J.W."/>
            <person name="Chang R."/>
            <person name="Ford T."/>
            <person name="Nguyen P.Q."/>
            <person name="Woodward J."/>
            <person name="Permingeat H."/>
            <person name="Joshi N.S."/>
            <person name="Silver P.A."/>
            <person name="Usadel B."/>
            <person name="Rutherford A.W."/>
            <person name="Friesen M."/>
            <person name="Prell J."/>
        </authorList>
    </citation>
    <scope>NUCLEOTIDE SEQUENCE [LARGE SCALE GENOMIC DNA]</scope>
    <source>
        <strain evidence="11">H1</strain>
    </source>
</reference>
<comment type="cofactor">
    <cofactor evidence="6">
        <name>Mg(2+)</name>
        <dbReference type="ChEBI" id="CHEBI:18420"/>
    </cofactor>
</comment>
<accession>A0A132MM43</accession>
<keyword evidence="3 6" id="KW-0547">Nucleotide-binding</keyword>
<feature type="binding site" evidence="6">
    <location>
        <begin position="413"/>
        <end position="418"/>
    </location>
    <ligand>
        <name>ATP</name>
        <dbReference type="ChEBI" id="CHEBI:30616"/>
    </ligand>
</feature>
<dbReference type="Pfam" id="PF00501">
    <property type="entry name" value="AMP-binding"/>
    <property type="match status" value="1"/>
</dbReference>
<evidence type="ECO:0000256" key="1">
    <source>
        <dbReference type="ARBA" id="ARBA00006432"/>
    </source>
</evidence>
<dbReference type="Gene3D" id="3.40.50.12780">
    <property type="entry name" value="N-terminal domain of ligase-like"/>
    <property type="match status" value="1"/>
</dbReference>
<dbReference type="InterPro" id="IPR042099">
    <property type="entry name" value="ANL_N_sf"/>
</dbReference>
<evidence type="ECO:0000256" key="2">
    <source>
        <dbReference type="ARBA" id="ARBA00022598"/>
    </source>
</evidence>
<comment type="similarity">
    <text evidence="1 6">Belongs to the ATP-dependent AMP-binding enzyme family.</text>
</comment>
<dbReference type="PANTHER" id="PTHR24095">
    <property type="entry name" value="ACETYL-COENZYME A SYNTHETASE"/>
    <property type="match status" value="1"/>
</dbReference>
<feature type="domain" description="AMP-dependent synthetase/ligase" evidence="7">
    <location>
        <begin position="91"/>
        <end position="472"/>
    </location>
</feature>
<proteinExistence type="inferred from homology"/>
<feature type="binding site" evidence="6">
    <location>
        <position position="313"/>
    </location>
    <ligand>
        <name>CoA</name>
        <dbReference type="ChEBI" id="CHEBI:57287"/>
    </ligand>
</feature>
<dbReference type="GO" id="GO:0016208">
    <property type="term" value="F:AMP binding"/>
    <property type="evidence" value="ECO:0007669"/>
    <property type="project" value="InterPro"/>
</dbReference>
<protein>
    <recommendedName>
        <fullName evidence="6">Acetyl-coenzyme A synthetase</fullName>
        <shortName evidence="6">AcCoA synthetase</shortName>
        <shortName evidence="6">Acs</shortName>
        <ecNumber evidence="6">6.2.1.1</ecNumber>
    </recommendedName>
    <alternativeName>
        <fullName evidence="6">Acetate--CoA ligase</fullName>
    </alternativeName>
    <alternativeName>
        <fullName evidence="6">Acyl-activating enzyme</fullName>
    </alternativeName>
</protein>
<evidence type="ECO:0000313" key="10">
    <source>
        <dbReference type="EMBL" id="KWW98795.1"/>
    </source>
</evidence>
<evidence type="ECO:0000313" key="11">
    <source>
        <dbReference type="Proteomes" id="UP000070188"/>
    </source>
</evidence>
<dbReference type="Gene3D" id="3.30.300.30">
    <property type="match status" value="1"/>
</dbReference>
<dbReference type="GO" id="GO:0019427">
    <property type="term" value="P:acetyl-CoA biosynthetic process from acetate"/>
    <property type="evidence" value="ECO:0007669"/>
    <property type="project" value="UniProtKB-UniRule"/>
</dbReference>